<dbReference type="InterPro" id="IPR029526">
    <property type="entry name" value="PGBD"/>
</dbReference>
<reference evidence="3 4" key="1">
    <citation type="journal article" date="2016" name="PLoS Pathog.">
        <title>Biosynthesis of antibiotic leucinostatins in bio-control fungus Purpureocillium lilacinum and their inhibition on phytophthora revealed by genome mining.</title>
        <authorList>
            <person name="Wang G."/>
            <person name="Liu Z."/>
            <person name="Lin R."/>
            <person name="Li E."/>
            <person name="Mao Z."/>
            <person name="Ling J."/>
            <person name="Yang Y."/>
            <person name="Yin W.B."/>
            <person name="Xie B."/>
        </authorList>
    </citation>
    <scope>NUCLEOTIDE SEQUENCE [LARGE SCALE GENOMIC DNA]</scope>
    <source>
        <strain evidence="3">170</strain>
    </source>
</reference>
<name>A0A179EXY4_METCM</name>
<feature type="region of interest" description="Disordered" evidence="1">
    <location>
        <begin position="1"/>
        <end position="52"/>
    </location>
</feature>
<proteinExistence type="predicted"/>
<accession>A0A179EXY4</accession>
<dbReference type="STRING" id="1380566.A0A179EXY4"/>
<evidence type="ECO:0000313" key="4">
    <source>
        <dbReference type="Proteomes" id="UP000078397"/>
    </source>
</evidence>
<sequence>MYAGAKRPPSWPDEPNRPAKRSRTQQNDKPNEPPSSPLKPLDKTVTSKPFDAFKPEPFEPTIEKVESDCWTLLRKWIPIRLVEKWVRWTNEKRAAAEAPGARQASWTPTFVDEIYLVIAILIYMGLHTEKRIQDYWKVSPTWPRHVFTRLISRDRFLLLLRNLCLHDSFTSATTVWDKVDEWNLHMQGIAMLLWHPGSQISVDEAMIPFSGRSKVIVHMPSKPIPIGFKVWVMAQQGYFLQWVWHEKGNGPVGLPSQVFAGKPLANTQAVVAYLLSKLPPPPSSAHAFTRARDCNNWYNESSRRYW</sequence>
<dbReference type="Pfam" id="PF13843">
    <property type="entry name" value="DDE_Tnp_1_7"/>
    <property type="match status" value="1"/>
</dbReference>
<evidence type="ECO:0000259" key="2">
    <source>
        <dbReference type="Pfam" id="PF13843"/>
    </source>
</evidence>
<evidence type="ECO:0000256" key="1">
    <source>
        <dbReference type="SAM" id="MobiDB-lite"/>
    </source>
</evidence>
<comment type="caution">
    <text evidence="3">The sequence shown here is derived from an EMBL/GenBank/DDBJ whole genome shotgun (WGS) entry which is preliminary data.</text>
</comment>
<dbReference type="PANTHER" id="PTHR46599:SF3">
    <property type="entry name" value="PIGGYBAC TRANSPOSABLE ELEMENT-DERIVED PROTEIN 4"/>
    <property type="match status" value="1"/>
</dbReference>
<dbReference type="AlphaFoldDB" id="A0A179EXY4"/>
<gene>
    <name evidence="3" type="ORF">VFPPC_12475</name>
</gene>
<evidence type="ECO:0000313" key="3">
    <source>
        <dbReference type="EMBL" id="OAQ58055.1"/>
    </source>
</evidence>
<feature type="domain" description="PiggyBac transposable element-derived protein" evidence="2">
    <location>
        <begin position="83"/>
        <end position="275"/>
    </location>
</feature>
<protein>
    <submittedName>
        <fullName evidence="3">Transposase IS4 domain-containing protein</fullName>
    </submittedName>
</protein>
<dbReference type="RefSeq" id="XP_018136279.1">
    <property type="nucleotide sequence ID" value="XM_018290339.1"/>
</dbReference>
<organism evidence="3 4">
    <name type="scientific">Pochonia chlamydosporia 170</name>
    <dbReference type="NCBI Taxonomy" id="1380566"/>
    <lineage>
        <taxon>Eukaryota</taxon>
        <taxon>Fungi</taxon>
        <taxon>Dikarya</taxon>
        <taxon>Ascomycota</taxon>
        <taxon>Pezizomycotina</taxon>
        <taxon>Sordariomycetes</taxon>
        <taxon>Hypocreomycetidae</taxon>
        <taxon>Hypocreales</taxon>
        <taxon>Clavicipitaceae</taxon>
        <taxon>Pochonia</taxon>
    </lineage>
</organism>
<dbReference type="OrthoDB" id="5428673at2759"/>
<dbReference type="EMBL" id="LSBJ02000003">
    <property type="protein sequence ID" value="OAQ58055.1"/>
    <property type="molecule type" value="Genomic_DNA"/>
</dbReference>
<dbReference type="KEGG" id="pchm:VFPPC_12475"/>
<dbReference type="PANTHER" id="PTHR46599">
    <property type="entry name" value="PIGGYBAC TRANSPOSABLE ELEMENT-DERIVED PROTEIN 4"/>
    <property type="match status" value="1"/>
</dbReference>
<dbReference type="GeneID" id="28854333"/>
<dbReference type="Proteomes" id="UP000078397">
    <property type="component" value="Unassembled WGS sequence"/>
</dbReference>
<keyword evidence="4" id="KW-1185">Reference proteome</keyword>